<keyword evidence="8" id="KW-1185">Reference proteome</keyword>
<evidence type="ECO:0000313" key="8">
    <source>
        <dbReference type="Proteomes" id="UP001501736"/>
    </source>
</evidence>
<protein>
    <recommendedName>
        <fullName evidence="9">Tetratricopeptide repeat protein</fullName>
    </recommendedName>
</protein>
<dbReference type="SMART" id="SM00028">
    <property type="entry name" value="TPR"/>
    <property type="match status" value="3"/>
</dbReference>
<accession>A0ABP6REJ9</accession>
<dbReference type="SUPFAM" id="SSF48452">
    <property type="entry name" value="TPR-like"/>
    <property type="match status" value="2"/>
</dbReference>
<feature type="region of interest" description="Disordered" evidence="6">
    <location>
        <begin position="147"/>
        <end position="166"/>
    </location>
</feature>
<keyword evidence="2" id="KW-0963">Cytoplasm</keyword>
<dbReference type="InterPro" id="IPR011990">
    <property type="entry name" value="TPR-like_helical_dom_sf"/>
</dbReference>
<dbReference type="PANTHER" id="PTHR46630:SF1">
    <property type="entry name" value="TETRATRICOPEPTIDE REPEAT PROTEIN 29"/>
    <property type="match status" value="1"/>
</dbReference>
<dbReference type="Proteomes" id="UP001501736">
    <property type="component" value="Unassembled WGS sequence"/>
</dbReference>
<comment type="subcellular location">
    <subcellularLocation>
        <location evidence="1">Cytoplasm</location>
    </subcellularLocation>
</comment>
<evidence type="ECO:0000256" key="4">
    <source>
        <dbReference type="ARBA" id="ARBA00022803"/>
    </source>
</evidence>
<dbReference type="InterPro" id="IPR019734">
    <property type="entry name" value="TPR_rpt"/>
</dbReference>
<dbReference type="InterPro" id="IPR051476">
    <property type="entry name" value="Bac_ResReg_Asp_Phosphatase"/>
</dbReference>
<reference evidence="8" key="1">
    <citation type="journal article" date="2019" name="Int. J. Syst. Evol. Microbiol.">
        <title>The Global Catalogue of Microorganisms (GCM) 10K type strain sequencing project: providing services to taxonomists for standard genome sequencing and annotation.</title>
        <authorList>
            <consortium name="The Broad Institute Genomics Platform"/>
            <consortium name="The Broad Institute Genome Sequencing Center for Infectious Disease"/>
            <person name="Wu L."/>
            <person name="Ma J."/>
        </authorList>
    </citation>
    <scope>NUCLEOTIDE SEQUENCE [LARGE SCALE GENOMIC DNA]</scope>
    <source>
        <strain evidence="8">JCM 11483</strain>
    </source>
</reference>
<evidence type="ECO:0000256" key="5">
    <source>
        <dbReference type="ARBA" id="ARBA00038253"/>
    </source>
</evidence>
<proteinExistence type="inferred from homology"/>
<dbReference type="EMBL" id="BAAAYG010000005">
    <property type="protein sequence ID" value="GAA3285131.1"/>
    <property type="molecule type" value="Genomic_DNA"/>
</dbReference>
<evidence type="ECO:0000256" key="1">
    <source>
        <dbReference type="ARBA" id="ARBA00004496"/>
    </source>
</evidence>
<dbReference type="Gene3D" id="1.25.40.10">
    <property type="entry name" value="Tetratricopeptide repeat domain"/>
    <property type="match status" value="2"/>
</dbReference>
<comment type="similarity">
    <text evidence="5">Belongs to the Rap family.</text>
</comment>
<evidence type="ECO:0000256" key="2">
    <source>
        <dbReference type="ARBA" id="ARBA00022490"/>
    </source>
</evidence>
<dbReference type="Pfam" id="PF13424">
    <property type="entry name" value="TPR_12"/>
    <property type="match status" value="1"/>
</dbReference>
<dbReference type="RefSeq" id="WP_344720256.1">
    <property type="nucleotide sequence ID" value="NZ_BAAAYG010000005.1"/>
</dbReference>
<evidence type="ECO:0000313" key="7">
    <source>
        <dbReference type="EMBL" id="GAA3285131.1"/>
    </source>
</evidence>
<keyword evidence="3" id="KW-0677">Repeat</keyword>
<evidence type="ECO:0008006" key="9">
    <source>
        <dbReference type="Google" id="ProtNLM"/>
    </source>
</evidence>
<organism evidence="7 8">
    <name type="scientific">Nesterenkonia halobia</name>
    <dbReference type="NCBI Taxonomy" id="37922"/>
    <lineage>
        <taxon>Bacteria</taxon>
        <taxon>Bacillati</taxon>
        <taxon>Actinomycetota</taxon>
        <taxon>Actinomycetes</taxon>
        <taxon>Micrococcales</taxon>
        <taxon>Micrococcaceae</taxon>
        <taxon>Nesterenkonia</taxon>
    </lineage>
</organism>
<comment type="caution">
    <text evidence="7">The sequence shown here is derived from an EMBL/GenBank/DDBJ whole genome shotgun (WGS) entry which is preliminary data.</text>
</comment>
<sequence length="601" mass="64487">MTSDAADDQVQLPGAARLVTRLQALLHGPQPSEPEARTARGWLDLAYEAAYGERYHAAADAASRGLESRGGQEPENRLMLLRILSGVHEMHGDSAAAAPHLAARVALLRDLGRSRQARIEEELGGMLLREPDTVEGDILARVAEELRDEDRAAGTGGTDETGGTDGSLELADVLSSLAVRVLHDEGPEPALELVREAVGILERHDRQEALAGARMFLAHTLLLTGESAAALQIADSVLHGPANRAVRGAMAMLKATIHHHDDRHDEAVESAVTSAELYSACGVRKGAASAAALLAGMVSALDQGEAAVLAWRIAVQQAELGEFPEARMLSLALGQQLLELEDHAEAESVLDALSLRLGSSEEDLSTRARALMGLGHAVTQQQRPLEALAHWEEAARLFARSDEPEEAARAHLAAGALAASLERLDEARRHYEQGLELARREEDEDPLTLVQALHALGHLLTRTEDSEGVGYLQRALDVAQEHGTEWQVADITDSLARGYVALGEGTQAVAKALDAADLFGAAGDERAAGGAEVFAGKVLLEMGRPDEAEAILRMAVGEREPEQDLLLEALEARIEALMHQDKADEAAELRRELTRLKRHRS</sequence>
<keyword evidence="4" id="KW-0802">TPR repeat</keyword>
<evidence type="ECO:0000256" key="3">
    <source>
        <dbReference type="ARBA" id="ARBA00022737"/>
    </source>
</evidence>
<feature type="compositionally biased region" description="Gly residues" evidence="6">
    <location>
        <begin position="154"/>
        <end position="165"/>
    </location>
</feature>
<name>A0ABP6REJ9_9MICC</name>
<evidence type="ECO:0000256" key="6">
    <source>
        <dbReference type="SAM" id="MobiDB-lite"/>
    </source>
</evidence>
<dbReference type="PANTHER" id="PTHR46630">
    <property type="entry name" value="TETRATRICOPEPTIDE REPEAT PROTEIN 29"/>
    <property type="match status" value="1"/>
</dbReference>
<gene>
    <name evidence="7" type="ORF">GCM10020260_17110</name>
</gene>